<dbReference type="InterPro" id="IPR023210">
    <property type="entry name" value="NADP_OxRdtase_dom"/>
</dbReference>
<organism evidence="2 3">
    <name type="scientific">Tectimicrobiota bacterium</name>
    <dbReference type="NCBI Taxonomy" id="2528274"/>
    <lineage>
        <taxon>Bacteria</taxon>
        <taxon>Pseudomonadati</taxon>
        <taxon>Nitrospinota/Tectimicrobiota group</taxon>
        <taxon>Candidatus Tectimicrobiota</taxon>
    </lineage>
</organism>
<evidence type="ECO:0000313" key="3">
    <source>
        <dbReference type="Proteomes" id="UP000752292"/>
    </source>
</evidence>
<accession>A0A932ZW96</accession>
<name>A0A932ZW96_UNCTE</name>
<dbReference type="AlphaFoldDB" id="A0A932ZW96"/>
<dbReference type="PANTHER" id="PTHR43312:SF1">
    <property type="entry name" value="NADP-DEPENDENT OXIDOREDUCTASE DOMAIN-CONTAINING PROTEIN"/>
    <property type="match status" value="1"/>
</dbReference>
<dbReference type="Pfam" id="PF00248">
    <property type="entry name" value="Aldo_ket_red"/>
    <property type="match status" value="1"/>
</dbReference>
<reference evidence="2" key="1">
    <citation type="submission" date="2020-07" db="EMBL/GenBank/DDBJ databases">
        <title>Huge and variable diversity of episymbiotic CPR bacteria and DPANN archaea in groundwater ecosystems.</title>
        <authorList>
            <person name="He C.Y."/>
            <person name="Keren R."/>
            <person name="Whittaker M."/>
            <person name="Farag I.F."/>
            <person name="Doudna J."/>
            <person name="Cate J.H.D."/>
            <person name="Banfield J.F."/>
        </authorList>
    </citation>
    <scope>NUCLEOTIDE SEQUENCE</scope>
    <source>
        <strain evidence="2">NC_groundwater_1370_Ag_S-0.2um_69_93</strain>
    </source>
</reference>
<dbReference type="SUPFAM" id="SSF51430">
    <property type="entry name" value="NAD(P)-linked oxidoreductase"/>
    <property type="match status" value="1"/>
</dbReference>
<evidence type="ECO:0000313" key="2">
    <source>
        <dbReference type="EMBL" id="MBI4251705.1"/>
    </source>
</evidence>
<protein>
    <submittedName>
        <fullName evidence="2">Aldo/keto reductase</fullName>
    </submittedName>
</protein>
<sequence length="418" mass="45412">MTPGVDGELGRREFLRRTALAGLGAGVLGLVPSAPEAAPPRVRRYNPLGKTGLKISDISFGGSRLGSGEERVVLHALDRGINYFDTAESYTGGSSETTIGNALRGKRDKVYLTSKVYVSGGETRDSLMRSLEGSLRRLRTGHVDVYFHHAVNDVDRLKSPEWHAFTDLAKRQGKIRFSGASGHAGRLIECMDYVVDSGRFDVILVSYNFGMDPSFYQRFTRGFDFISRHPDLPRILKKAKAKGVGVVAMKTLMGARLNDMRPYERGGATFAQAAFRWVLSNPDVDALIISMTGQEGIDEYLAASGWRTTARQDLPLLYRYAKLNGASYCRHACNDCAGACPAGVPIADVLRTRMYAVDYGDLRLARGEYALLGAGASACLTCTHQACAGSCTYGLPVQTLLRPTHRMLSGRGGALPAV</sequence>
<gene>
    <name evidence="2" type="ORF">HY618_04520</name>
</gene>
<comment type="caution">
    <text evidence="2">The sequence shown here is derived from an EMBL/GenBank/DDBJ whole genome shotgun (WGS) entry which is preliminary data.</text>
</comment>
<evidence type="ECO:0000259" key="1">
    <source>
        <dbReference type="Pfam" id="PF00248"/>
    </source>
</evidence>
<proteinExistence type="predicted"/>
<dbReference type="Proteomes" id="UP000752292">
    <property type="component" value="Unassembled WGS sequence"/>
</dbReference>
<dbReference type="CDD" id="cd19105">
    <property type="entry name" value="AKR_unchar"/>
    <property type="match status" value="1"/>
</dbReference>
<dbReference type="InterPro" id="IPR053135">
    <property type="entry name" value="AKR2_Oxidoreductase"/>
</dbReference>
<feature type="domain" description="NADP-dependent oxidoreductase" evidence="1">
    <location>
        <begin position="59"/>
        <end position="258"/>
    </location>
</feature>
<dbReference type="InterPro" id="IPR006311">
    <property type="entry name" value="TAT_signal"/>
</dbReference>
<dbReference type="PROSITE" id="PS51318">
    <property type="entry name" value="TAT"/>
    <property type="match status" value="1"/>
</dbReference>
<dbReference type="EMBL" id="JACQRX010000199">
    <property type="protein sequence ID" value="MBI4251705.1"/>
    <property type="molecule type" value="Genomic_DNA"/>
</dbReference>
<dbReference type="InterPro" id="IPR036812">
    <property type="entry name" value="NAD(P)_OxRdtase_dom_sf"/>
</dbReference>
<dbReference type="PANTHER" id="PTHR43312">
    <property type="entry name" value="D-THREO-ALDOSE 1-DEHYDROGENASE"/>
    <property type="match status" value="1"/>
</dbReference>
<dbReference type="Gene3D" id="3.20.20.100">
    <property type="entry name" value="NADP-dependent oxidoreductase domain"/>
    <property type="match status" value="1"/>
</dbReference>
<dbReference type="SUPFAM" id="SSF46548">
    <property type="entry name" value="alpha-helical ferredoxin"/>
    <property type="match status" value="1"/>
</dbReference>